<proteinExistence type="predicted"/>
<dbReference type="InterPro" id="IPR055167">
    <property type="entry name" value="Rootletin-like_CC"/>
</dbReference>
<feature type="region of interest" description="Disordered" evidence="3">
    <location>
        <begin position="455"/>
        <end position="506"/>
    </location>
</feature>
<feature type="coiled-coil region" evidence="2">
    <location>
        <begin position="1062"/>
        <end position="1406"/>
    </location>
</feature>
<dbReference type="EMBL" id="JXXN02001974">
    <property type="protein sequence ID" value="THD23738.1"/>
    <property type="molecule type" value="Genomic_DNA"/>
</dbReference>
<gene>
    <name evidence="5" type="ORF">D915_005435</name>
</gene>
<feature type="region of interest" description="Disordered" evidence="3">
    <location>
        <begin position="1554"/>
        <end position="1627"/>
    </location>
</feature>
<feature type="coiled-coil region" evidence="2">
    <location>
        <begin position="1764"/>
        <end position="2171"/>
    </location>
</feature>
<accession>A0A4E0RRY1</accession>
<evidence type="ECO:0000256" key="2">
    <source>
        <dbReference type="SAM" id="Coils"/>
    </source>
</evidence>
<feature type="coiled-coil region" evidence="2">
    <location>
        <begin position="265"/>
        <end position="328"/>
    </location>
</feature>
<name>A0A4E0RRY1_FASHE</name>
<feature type="coiled-coil region" evidence="2">
    <location>
        <begin position="123"/>
        <end position="189"/>
    </location>
</feature>
<feature type="compositionally biased region" description="Basic residues" evidence="3">
    <location>
        <begin position="372"/>
        <end position="381"/>
    </location>
</feature>
<feature type="region of interest" description="Disordered" evidence="3">
    <location>
        <begin position="371"/>
        <end position="401"/>
    </location>
</feature>
<dbReference type="Gene3D" id="1.10.287.1490">
    <property type="match status" value="2"/>
</dbReference>
<feature type="coiled-coil region" evidence="2">
    <location>
        <begin position="588"/>
        <end position="1036"/>
    </location>
</feature>
<evidence type="ECO:0000256" key="3">
    <source>
        <dbReference type="SAM" id="MobiDB-lite"/>
    </source>
</evidence>
<feature type="compositionally biased region" description="Acidic residues" evidence="3">
    <location>
        <begin position="387"/>
        <end position="401"/>
    </location>
</feature>
<keyword evidence="1 2" id="KW-0175">Coiled coil</keyword>
<evidence type="ECO:0000313" key="5">
    <source>
        <dbReference type="EMBL" id="THD23738.1"/>
    </source>
</evidence>
<sequence>MEEHGKKVETVVKDALQTQAGPSEEISLDRFFHLAGMEPAQFEAICSTKVGEGPDPIGTAGLSSSAYSFIHPDSKDSSSAADVRSRADEDATSYRRKLAAYQEGQQKQAQLIQKLQSKLRTTTENLNSRIDASESRARLLEQEHSYDVENTLAKLQEEQQRANDLARANELLRDQLDQAIQANQGLSQDVARLTLAWRHAAQQLDKRETEWREEENAFNDYFAAEHSRLLALWRTVVGLRRQFGDLRQQTDRDLTQVGTEFARYIRNIQSVCGNLEVNMREAQAQAQATQKRESKQASAIEAEAADRIRNLTESLARSQARLAETEARLTETIGAKERLASQLADRDRILSTMSQLRSGIYSVVDETEFARHNKKSKRNKRAHEGGESSDEDTTEPEALLEDPGDHLKATKLLIEHTHVMHQALSQIAQLVISDSMIADSDEAEEPLLSMQLPEWSSGLPESADGFAPPLPPRATDKKTPRSEEGPQMQTRAEAPPALSLSPSHPADFREGVESDQMAMRPYGLTKGDITALKQLAHSKYRAGSSLHLAESTVSAVQTSLNRRAAHVHRLRYRTHGLKDQVQALIRRTEELDAERRRTVDQLARLREELESQSLESDKLARERDRIKHNMNLMEEEKKMSENSRASLGEQIRELQVELDRHRSMVHDVSKQREDVLSERERLQADHSRLVRELNSVKSSLQSAEERAAGYREELTSIREALRRTELDKEVLNQEKTEAVGTGTRARVRVDELEQKVSQLLLRETQLKDRVAQLEAQLETHERDNQHLTQQTALAQATELRLSEERSSLRAERQQLREELDRVYADRGSLTAELEQLKDNIARVDVARNRLEAENAELSHERLALVEALNGAERQKAAMLDDLTAYRRENERQAGVIKHLSEEKESVAKQKAELVIQLSIVERDTRQLNDQITRFKDEKETLESGLFDAQQLITELQSKKQQYEREIAELKLRRDTLQAELLRAHTNFQVELDKSQRSQKELGTQLNTELEDLRCALNQAERRAKEAEEACLQAVVRADQAVTVMGRQQQLEAETITDREIELRKSAEEVNRLTRSLLATQRERDEARLHAEQERQRALLRAAEEKSGLQERVGLLQQTITELQSALDRAHQENTVQGDQDRTALRKATEEVRTFRNQLEETCSQHEKEVRELRVRVHELEGQRDQLVKETNELQLQTRLAEESRDGNRADLLEITRRMRSAEETCDSVRRECAELRQRFAEVEREKNALDASNDELRRQLKTAEMERVELVRMTNVTRSQLQGTEMDRSTAERRIADLQDHMKEISNSAAEARREATDVKNRLKKVNFEKQSLEQEANDLRNQIKDILTREDTAKREKAGMKQRLTDMECAKTALQNEVNNLSRQLTDMEEALRSRERAASQAAEEWHRDFRRLDETKTNLEGKLEQCNLVIGELRASLAETQTHLRGVEAELSETLASRQEAEARLSAIHSILRRLLGFRQSQYSSRLGLRNEGDASGTEGPDDTEDEKSRKSGAGTREADRMTDSELRFRLSEEFENDWELRRIAERVVSQRTGQATGMNMVPKPKQRIRRRQDQDGDQYPSPIAQSFSQMNKRSKSMSPSRDKKDPLPERSTSNERRKENKFSFHEGRLHDSVTLGDLDAVDLPARWLQTMRQHLNGARYRGLPGSDLDPEAVRMLLRDFLRHLVQIERERDSNEMALRTNEGQLADMRRQLHEYEQRIKHLQQTLGGIERGKSEVLQQVSSMKSVISEQESLMLKRDRDLDDVRDRMVLVERQLAVCEAEKQQLQVRMDKAKTAESRLEEDRRQLLRGLDDAETRYTQAEVSRRRLEGELHRMQTAMSDLETEKQSLHCRLEATARQNADLEARVHSLQSDVDRLSEALNQANQVVNDLHEQMDRDKTDKMTLEQEVTEQRGMISQLQKRESAINQERRLLEERLESSRTNLNQTKSRLHETLERVQELQLETSDGALQRSELETQLRQLANVSAENQQTNSELQTKLTTLQNEHTTIVEKNAELLRSLNDLGLQKHELECELTRTRKEHAQWKKTAERLDRERLREQDASTKLRTESTELGKTIRRLEEENLDLRRDLQKLQAHVAQQEDTQAARLVEVNTKQRLESEAEMERQRLALTQAEKVIQQKERSHRQKVRGLEEQVALLKDQLSQEMTRRQLFLSRSQNLASYTSPSQPNLHHIGTTTAGPELGDIRSPLDISLPQETYLPGLYKPTIAPSRYDPYYYQVTGSIPSQLDRSYGSGSGRYSRDRDSGIVHRVGQSVPSPVGVRATTLQTTRCGDSAETRLRSVETPGSNTATDTTTTGQSSASKAKDSPVRHIPSRYMATASSLNRSTSESTIRRKET</sequence>
<comment type="caution">
    <text evidence="5">The sequence shown here is derived from an EMBL/GenBank/DDBJ whole genome shotgun (WGS) entry which is preliminary data.</text>
</comment>
<feature type="region of interest" description="Disordered" evidence="3">
    <location>
        <begin position="1489"/>
        <end position="1527"/>
    </location>
</feature>
<dbReference type="PANTHER" id="PTHR23159">
    <property type="entry name" value="CENTROSOMAL PROTEIN 2"/>
    <property type="match status" value="1"/>
</dbReference>
<organism evidence="5 6">
    <name type="scientific">Fasciola hepatica</name>
    <name type="common">Liver fluke</name>
    <dbReference type="NCBI Taxonomy" id="6192"/>
    <lineage>
        <taxon>Eukaryota</taxon>
        <taxon>Metazoa</taxon>
        <taxon>Spiralia</taxon>
        <taxon>Lophotrochozoa</taxon>
        <taxon>Platyhelminthes</taxon>
        <taxon>Trematoda</taxon>
        <taxon>Digenea</taxon>
        <taxon>Plagiorchiida</taxon>
        <taxon>Echinostomata</taxon>
        <taxon>Echinostomatoidea</taxon>
        <taxon>Fasciolidae</taxon>
        <taxon>Fasciola</taxon>
    </lineage>
</organism>
<feature type="compositionally biased region" description="Basic and acidic residues" evidence="3">
    <location>
        <begin position="1"/>
        <end position="12"/>
    </location>
</feature>
<feature type="region of interest" description="Disordered" evidence="3">
    <location>
        <begin position="2292"/>
        <end position="2359"/>
    </location>
</feature>
<feature type="compositionally biased region" description="Low complexity" evidence="3">
    <location>
        <begin position="492"/>
        <end position="505"/>
    </location>
</feature>
<feature type="compositionally biased region" description="Basic and acidic residues" evidence="3">
    <location>
        <begin position="1603"/>
        <end position="1627"/>
    </location>
</feature>
<feature type="domain" description="Rootletin-like coiled-coil" evidence="4">
    <location>
        <begin position="95"/>
        <end position="263"/>
    </location>
</feature>
<feature type="compositionally biased region" description="Low complexity" evidence="3">
    <location>
        <begin position="2306"/>
        <end position="2324"/>
    </location>
</feature>
<dbReference type="Pfam" id="PF15035">
    <property type="entry name" value="Rootletin"/>
    <property type="match status" value="1"/>
</dbReference>
<evidence type="ECO:0000313" key="6">
    <source>
        <dbReference type="Proteomes" id="UP000230066"/>
    </source>
</evidence>
<keyword evidence="6" id="KW-1185">Reference proteome</keyword>
<evidence type="ECO:0000256" key="1">
    <source>
        <dbReference type="ARBA" id="ARBA00023054"/>
    </source>
</evidence>
<feature type="compositionally biased region" description="Polar residues" evidence="3">
    <location>
        <begin position="2341"/>
        <end position="2352"/>
    </location>
</feature>
<reference evidence="5" key="1">
    <citation type="submission" date="2019-03" db="EMBL/GenBank/DDBJ databases">
        <title>Improved annotation for the trematode Fasciola hepatica.</title>
        <authorList>
            <person name="Choi Y.-J."/>
            <person name="Martin J."/>
            <person name="Mitreva M."/>
        </authorList>
    </citation>
    <scope>NUCLEOTIDE SEQUENCE [LARGE SCALE GENOMIC DNA]</scope>
</reference>
<feature type="region of interest" description="Disordered" evidence="3">
    <location>
        <begin position="1"/>
        <end position="20"/>
    </location>
</feature>
<feature type="compositionally biased region" description="Basic and acidic residues" evidence="3">
    <location>
        <begin position="474"/>
        <end position="484"/>
    </location>
</feature>
<feature type="compositionally biased region" description="Polar residues" evidence="3">
    <location>
        <begin position="1586"/>
        <end position="1602"/>
    </location>
</feature>
<feature type="region of interest" description="Disordered" evidence="3">
    <location>
        <begin position="2247"/>
        <end position="2267"/>
    </location>
</feature>
<protein>
    <submittedName>
        <fullName evidence="5">Rootletin</fullName>
    </submittedName>
</protein>
<dbReference type="PANTHER" id="PTHR23159:SF31">
    <property type="entry name" value="CENTROSOME-ASSOCIATED PROTEIN CEP250 ISOFORM X1"/>
    <property type="match status" value="1"/>
</dbReference>
<feature type="coiled-coil region" evidence="2">
    <location>
        <begin position="1701"/>
        <end position="1735"/>
    </location>
</feature>
<evidence type="ECO:0000259" key="4">
    <source>
        <dbReference type="Pfam" id="PF15035"/>
    </source>
</evidence>
<dbReference type="Proteomes" id="UP000230066">
    <property type="component" value="Unassembled WGS sequence"/>
</dbReference>
<dbReference type="SUPFAM" id="SSF57997">
    <property type="entry name" value="Tropomyosin"/>
    <property type="match status" value="2"/>
</dbReference>